<proteinExistence type="predicted"/>
<keyword evidence="3" id="KW-1185">Reference proteome</keyword>
<evidence type="ECO:0000313" key="3">
    <source>
        <dbReference type="Proteomes" id="UP000021369"/>
    </source>
</evidence>
<dbReference type="OrthoDB" id="1770912at2"/>
<keyword evidence="1" id="KW-0472">Membrane</keyword>
<protein>
    <submittedName>
        <fullName evidence="2">Uncharacterized protein</fullName>
    </submittedName>
</protein>
<evidence type="ECO:0000313" key="2">
    <source>
        <dbReference type="EMBL" id="EXM40438.1"/>
    </source>
</evidence>
<keyword evidence="1" id="KW-1133">Transmembrane helix</keyword>
<feature type="transmembrane region" description="Helical" evidence="1">
    <location>
        <begin position="70"/>
        <end position="89"/>
    </location>
</feature>
<feature type="transmembrane region" description="Helical" evidence="1">
    <location>
        <begin position="30"/>
        <end position="50"/>
    </location>
</feature>
<dbReference type="RefSeq" id="WP_037284181.1">
    <property type="nucleotide sequence ID" value="NZ_JEOB01000001.1"/>
</dbReference>
<sequence length="106" mass="11607">MTLLITVIAAVISTVVWYSSEKARKLKTGVLLYMFWGASLMWLVDAVVEYLESGAEYFQPAGADMLNDAFLGLSVIALALVIWVIILLVKDPTGALKSAILSRKSR</sequence>
<evidence type="ECO:0000256" key="1">
    <source>
        <dbReference type="SAM" id="Phobius"/>
    </source>
</evidence>
<name>A0A011W0W6_RUMAL</name>
<dbReference type="EMBL" id="JEOB01000001">
    <property type="protein sequence ID" value="EXM40438.1"/>
    <property type="molecule type" value="Genomic_DNA"/>
</dbReference>
<organism evidence="2 3">
    <name type="scientific">Ruminococcus albus SY3</name>
    <dbReference type="NCBI Taxonomy" id="1341156"/>
    <lineage>
        <taxon>Bacteria</taxon>
        <taxon>Bacillati</taxon>
        <taxon>Bacillota</taxon>
        <taxon>Clostridia</taxon>
        <taxon>Eubacteriales</taxon>
        <taxon>Oscillospiraceae</taxon>
        <taxon>Ruminococcus</taxon>
    </lineage>
</organism>
<dbReference type="Proteomes" id="UP000021369">
    <property type="component" value="Unassembled WGS sequence"/>
</dbReference>
<comment type="caution">
    <text evidence="2">The sequence shown here is derived from an EMBL/GenBank/DDBJ whole genome shotgun (WGS) entry which is preliminary data.</text>
</comment>
<reference evidence="2 3" key="1">
    <citation type="submission" date="2013-06" db="EMBL/GenBank/DDBJ databases">
        <title>Rumen cellulosomics: divergent fiber-degrading strategies revealed by comparative genome-wide analysis of six Ruminococcal strains.</title>
        <authorList>
            <person name="Dassa B."/>
            <person name="Borovok I."/>
            <person name="Lamed R."/>
            <person name="Flint H."/>
            <person name="Yeoman C.J."/>
            <person name="White B."/>
            <person name="Bayer E.A."/>
        </authorList>
    </citation>
    <scope>NUCLEOTIDE SEQUENCE [LARGE SCALE GENOMIC DNA]</scope>
    <source>
        <strain evidence="2 3">SY3</strain>
    </source>
</reference>
<dbReference type="PATRIC" id="fig|1341156.4.peg.667"/>
<keyword evidence="1" id="KW-0812">Transmembrane</keyword>
<gene>
    <name evidence="2" type="ORF">RASY3_00645</name>
</gene>
<dbReference type="AlphaFoldDB" id="A0A011W0W6"/>
<accession>A0A011W0W6</accession>